<keyword evidence="4" id="KW-1015">Disulfide bond</keyword>
<feature type="compositionally biased region" description="Acidic residues" evidence="5">
    <location>
        <begin position="386"/>
        <end position="397"/>
    </location>
</feature>
<dbReference type="OrthoDB" id="1733656at2759"/>
<keyword evidence="6" id="KW-0732">Signal</keyword>
<keyword evidence="3" id="KW-0472">Membrane</keyword>
<gene>
    <name evidence="8" type="ORF">BMF94_5099</name>
</gene>
<evidence type="ECO:0000256" key="3">
    <source>
        <dbReference type="ARBA" id="ARBA00023136"/>
    </source>
</evidence>
<dbReference type="PANTHER" id="PTHR48261:SF2">
    <property type="entry name" value="ACETYLGLUCOSAMINYLTRANSFERASE"/>
    <property type="match status" value="1"/>
</dbReference>
<comment type="caution">
    <text evidence="8">The sequence shown here is derived from an EMBL/GenBank/DDBJ whole genome shotgun (WGS) entry which is preliminary data.</text>
</comment>
<dbReference type="InterPro" id="IPR029044">
    <property type="entry name" value="Nucleotide-diphossugar_trans"/>
</dbReference>
<feature type="compositionally biased region" description="Acidic residues" evidence="5">
    <location>
        <begin position="429"/>
        <end position="452"/>
    </location>
</feature>
<comment type="subcellular location">
    <subcellularLocation>
        <location evidence="1">Membrane</location>
    </subcellularLocation>
</comment>
<feature type="region of interest" description="Disordered" evidence="5">
    <location>
        <begin position="417"/>
        <end position="464"/>
    </location>
</feature>
<sequence>MHARAPTRLLVLVASCLAWFGSTTLAAISRPDSQVNGNTNRLTAQLNVPLDRSEGFTIMLATYRRDQNLPLLLKHLTTEPPPSLRQIVIIWQNIGVELPDFLSTRSLETYAASGVRISVRKSRKNSMNERFRPLVDWDEDVKTRVVMIMDDDIVLRRETLEWGYHEFVTANEYGSGRVVGFTGRDVEHKDGEWQYTLRPKETYSMVLSNAAWLRREWLKKYWEDSVEMQSLRDYVDKVFNCDDILINYIVSNVTGNPPLLLQPKTQLRIIGGDGMFARGSVAVAEDGTDIVDDVEDDKVTGIPTASHFEQRKLCLSHYFDHFSQFAPPEPRSPHFPLVKTRTTASQDVEDHSRWLFRDEPWEPLTGWKLAEPQFHSAPIDPHEGDVDLDLDGDDESDLDIDRMLDQLSEEEIEDLLRDLEEERHRDGGAEDDLEDLEVADGGLFDEEDDDDDGGWHRPIERDEL</sequence>
<accession>A0A2S5B4N8</accession>
<evidence type="ECO:0000259" key="7">
    <source>
        <dbReference type="Pfam" id="PF09258"/>
    </source>
</evidence>
<evidence type="ECO:0000313" key="8">
    <source>
        <dbReference type="EMBL" id="POY71738.1"/>
    </source>
</evidence>
<feature type="domain" description="Glycosyl transferase 64" evidence="7">
    <location>
        <begin position="56"/>
        <end position="323"/>
    </location>
</feature>
<feature type="chain" id="PRO_5015783177" description="Glycosyl transferase 64 domain-containing protein" evidence="6">
    <location>
        <begin position="27"/>
        <end position="464"/>
    </location>
</feature>
<feature type="compositionally biased region" description="Basic and acidic residues" evidence="5">
    <location>
        <begin position="417"/>
        <end position="428"/>
    </location>
</feature>
<dbReference type="PANTHER" id="PTHR48261">
    <property type="entry name" value="ACETYLGLUCOSAMINYLTRANSFERASE"/>
    <property type="match status" value="1"/>
</dbReference>
<dbReference type="SUPFAM" id="SSF53448">
    <property type="entry name" value="Nucleotide-diphospho-sugar transferases"/>
    <property type="match status" value="1"/>
</dbReference>
<dbReference type="AlphaFoldDB" id="A0A2S5B4N8"/>
<proteinExistence type="predicted"/>
<feature type="compositionally biased region" description="Basic and acidic residues" evidence="5">
    <location>
        <begin position="453"/>
        <end position="464"/>
    </location>
</feature>
<reference evidence="8 9" key="1">
    <citation type="journal article" date="2018" name="Front. Microbiol.">
        <title>Prospects for Fungal Bioremediation of Acidic Radioactive Waste Sites: Characterization and Genome Sequence of Rhodotorula taiwanensis MD1149.</title>
        <authorList>
            <person name="Tkavc R."/>
            <person name="Matrosova V.Y."/>
            <person name="Grichenko O.E."/>
            <person name="Gostincar C."/>
            <person name="Volpe R.P."/>
            <person name="Klimenkova P."/>
            <person name="Gaidamakova E.K."/>
            <person name="Zhou C.E."/>
            <person name="Stewart B.J."/>
            <person name="Lyman M.G."/>
            <person name="Malfatti S.A."/>
            <person name="Rubinfeld B."/>
            <person name="Courtot M."/>
            <person name="Singh J."/>
            <person name="Dalgard C.L."/>
            <person name="Hamilton T."/>
            <person name="Frey K.G."/>
            <person name="Gunde-Cimerman N."/>
            <person name="Dugan L."/>
            <person name="Daly M.J."/>
        </authorList>
    </citation>
    <scope>NUCLEOTIDE SEQUENCE [LARGE SCALE GENOMIC DNA]</scope>
    <source>
        <strain evidence="8 9">MD1149</strain>
    </source>
</reference>
<dbReference type="EMBL" id="PJQD01000072">
    <property type="protein sequence ID" value="POY71738.1"/>
    <property type="molecule type" value="Genomic_DNA"/>
</dbReference>
<dbReference type="STRING" id="741276.A0A2S5B4N8"/>
<dbReference type="Pfam" id="PF09258">
    <property type="entry name" value="Glyco_transf_64"/>
    <property type="match status" value="1"/>
</dbReference>
<keyword evidence="9" id="KW-1185">Reference proteome</keyword>
<feature type="region of interest" description="Disordered" evidence="5">
    <location>
        <begin position="375"/>
        <end position="397"/>
    </location>
</feature>
<organism evidence="8 9">
    <name type="scientific">Rhodotorula taiwanensis</name>
    <dbReference type="NCBI Taxonomy" id="741276"/>
    <lineage>
        <taxon>Eukaryota</taxon>
        <taxon>Fungi</taxon>
        <taxon>Dikarya</taxon>
        <taxon>Basidiomycota</taxon>
        <taxon>Pucciniomycotina</taxon>
        <taxon>Microbotryomycetes</taxon>
        <taxon>Sporidiobolales</taxon>
        <taxon>Sporidiobolaceae</taxon>
        <taxon>Rhodotorula</taxon>
    </lineage>
</organism>
<dbReference type="GO" id="GO:0016020">
    <property type="term" value="C:membrane"/>
    <property type="evidence" value="ECO:0007669"/>
    <property type="project" value="UniProtKB-SubCell"/>
</dbReference>
<evidence type="ECO:0000256" key="4">
    <source>
        <dbReference type="ARBA" id="ARBA00023157"/>
    </source>
</evidence>
<evidence type="ECO:0000256" key="1">
    <source>
        <dbReference type="ARBA" id="ARBA00004370"/>
    </source>
</evidence>
<dbReference type="Gene3D" id="3.90.550.10">
    <property type="entry name" value="Spore Coat Polysaccharide Biosynthesis Protein SpsA, Chain A"/>
    <property type="match status" value="1"/>
</dbReference>
<evidence type="ECO:0000256" key="6">
    <source>
        <dbReference type="SAM" id="SignalP"/>
    </source>
</evidence>
<evidence type="ECO:0000313" key="9">
    <source>
        <dbReference type="Proteomes" id="UP000237144"/>
    </source>
</evidence>
<feature type="signal peptide" evidence="6">
    <location>
        <begin position="1"/>
        <end position="26"/>
    </location>
</feature>
<evidence type="ECO:0000256" key="2">
    <source>
        <dbReference type="ARBA" id="ARBA00022679"/>
    </source>
</evidence>
<protein>
    <recommendedName>
        <fullName evidence="7">Glycosyl transferase 64 domain-containing protein</fullName>
    </recommendedName>
</protein>
<name>A0A2S5B4N8_9BASI</name>
<dbReference type="GO" id="GO:0016757">
    <property type="term" value="F:glycosyltransferase activity"/>
    <property type="evidence" value="ECO:0007669"/>
    <property type="project" value="InterPro"/>
</dbReference>
<dbReference type="Proteomes" id="UP000237144">
    <property type="component" value="Unassembled WGS sequence"/>
</dbReference>
<dbReference type="InterPro" id="IPR004263">
    <property type="entry name" value="Exostosin"/>
</dbReference>
<evidence type="ECO:0000256" key="5">
    <source>
        <dbReference type="SAM" id="MobiDB-lite"/>
    </source>
</evidence>
<dbReference type="InterPro" id="IPR015338">
    <property type="entry name" value="GT64_dom"/>
</dbReference>
<keyword evidence="2" id="KW-0808">Transferase</keyword>